<evidence type="ECO:0000313" key="3">
    <source>
        <dbReference type="Proteomes" id="UP000663864"/>
    </source>
</evidence>
<dbReference type="AlphaFoldDB" id="A0A815J4M8"/>
<feature type="domain" description="F-box" evidence="1">
    <location>
        <begin position="5"/>
        <end position="52"/>
    </location>
</feature>
<dbReference type="EMBL" id="CAJNOT010003320">
    <property type="protein sequence ID" value="CAF1377518.1"/>
    <property type="molecule type" value="Genomic_DNA"/>
</dbReference>
<dbReference type="PROSITE" id="PS50181">
    <property type="entry name" value="FBOX"/>
    <property type="match status" value="1"/>
</dbReference>
<proteinExistence type="predicted"/>
<sequence>MKYSFVQLMDLPVEILMIIFKKLNNDEVLYSLKDINMRLDQIIGDPIFTNEISLIKYNSLADLTSALSDIVLNRFYFQILPKICHKIKCFTLETLSIERILLAAEYCNLNQLNIFCMNEEIDIQLFTDKSRLLHIFQKQIVTLCVSGRRVLSDRYSEMYTLANIFSNILLNFTNLLHLKFYSLCDYNGAYLSFVNQSPMFFSSTLVELHINVYYFDDCLYLLDGRLHQLHTLFVRVFHILSFFHSPGIKENDITNNFPRRLFNYVQVVTLFDERPFEHEFFMRLVQAFPFLKDLTITNSEPQKYKQYSNSNDENQDFPIIEYPHLIYLNLFKIHDDYAEQFLLDTKTCFLNNIRLSINDEIIQRVTQNFTRDTTRNNYSKVKTIYRYQSVDLSKYC</sequence>
<dbReference type="InterPro" id="IPR001810">
    <property type="entry name" value="F-box_dom"/>
</dbReference>
<gene>
    <name evidence="2" type="ORF">ZHD862_LOCUS31940</name>
</gene>
<protein>
    <recommendedName>
        <fullName evidence="1">F-box domain-containing protein</fullName>
    </recommendedName>
</protein>
<accession>A0A815J4M8</accession>
<evidence type="ECO:0000259" key="1">
    <source>
        <dbReference type="PROSITE" id="PS50181"/>
    </source>
</evidence>
<reference evidence="2" key="1">
    <citation type="submission" date="2021-02" db="EMBL/GenBank/DDBJ databases">
        <authorList>
            <person name="Nowell W R."/>
        </authorList>
    </citation>
    <scope>NUCLEOTIDE SEQUENCE</scope>
</reference>
<organism evidence="2 3">
    <name type="scientific">Rotaria sordida</name>
    <dbReference type="NCBI Taxonomy" id="392033"/>
    <lineage>
        <taxon>Eukaryota</taxon>
        <taxon>Metazoa</taxon>
        <taxon>Spiralia</taxon>
        <taxon>Gnathifera</taxon>
        <taxon>Rotifera</taxon>
        <taxon>Eurotatoria</taxon>
        <taxon>Bdelloidea</taxon>
        <taxon>Philodinida</taxon>
        <taxon>Philodinidae</taxon>
        <taxon>Rotaria</taxon>
    </lineage>
</organism>
<name>A0A815J4M8_9BILA</name>
<comment type="caution">
    <text evidence="2">The sequence shown here is derived from an EMBL/GenBank/DDBJ whole genome shotgun (WGS) entry which is preliminary data.</text>
</comment>
<dbReference type="Proteomes" id="UP000663864">
    <property type="component" value="Unassembled WGS sequence"/>
</dbReference>
<evidence type="ECO:0000313" key="2">
    <source>
        <dbReference type="EMBL" id="CAF1377518.1"/>
    </source>
</evidence>